<feature type="region of interest" description="Disordered" evidence="1">
    <location>
        <begin position="53"/>
        <end position="79"/>
    </location>
</feature>
<feature type="compositionally biased region" description="Basic and acidic residues" evidence="1">
    <location>
        <begin position="57"/>
        <end position="67"/>
    </location>
</feature>
<protein>
    <submittedName>
        <fullName evidence="2">Uncharacterized protein</fullName>
    </submittedName>
</protein>
<name>A0A8H7MEV9_9PLEO</name>
<evidence type="ECO:0000313" key="2">
    <source>
        <dbReference type="EMBL" id="KAF9690592.1"/>
    </source>
</evidence>
<dbReference type="AlphaFoldDB" id="A0A8H7MEV9"/>
<organism evidence="2 3">
    <name type="scientific">Ascochyta lentis</name>
    <dbReference type="NCBI Taxonomy" id="205686"/>
    <lineage>
        <taxon>Eukaryota</taxon>
        <taxon>Fungi</taxon>
        <taxon>Dikarya</taxon>
        <taxon>Ascomycota</taxon>
        <taxon>Pezizomycotina</taxon>
        <taxon>Dothideomycetes</taxon>
        <taxon>Pleosporomycetidae</taxon>
        <taxon>Pleosporales</taxon>
        <taxon>Pleosporineae</taxon>
        <taxon>Didymellaceae</taxon>
        <taxon>Ascochyta</taxon>
    </lineage>
</organism>
<evidence type="ECO:0000313" key="3">
    <source>
        <dbReference type="Proteomes" id="UP000651452"/>
    </source>
</evidence>
<evidence type="ECO:0000256" key="1">
    <source>
        <dbReference type="SAM" id="MobiDB-lite"/>
    </source>
</evidence>
<proteinExistence type="predicted"/>
<dbReference type="EMBL" id="RZGK01000023">
    <property type="protein sequence ID" value="KAF9690592.1"/>
    <property type="molecule type" value="Genomic_DNA"/>
</dbReference>
<reference evidence="2" key="1">
    <citation type="submission" date="2018-12" db="EMBL/GenBank/DDBJ databases">
        <authorList>
            <person name="Syme R.A."/>
            <person name="Farfan-Caceres L."/>
            <person name="Lichtenzveig J."/>
        </authorList>
    </citation>
    <scope>NUCLEOTIDE SEQUENCE</scope>
    <source>
        <strain evidence="2">Al4</strain>
    </source>
</reference>
<dbReference type="OrthoDB" id="3795558at2759"/>
<accession>A0A8H7MEV9</accession>
<comment type="caution">
    <text evidence="2">The sequence shown here is derived from an EMBL/GenBank/DDBJ whole genome shotgun (WGS) entry which is preliminary data.</text>
</comment>
<keyword evidence="3" id="KW-1185">Reference proteome</keyword>
<gene>
    <name evidence="2" type="ORF">EKO04_011543</name>
</gene>
<dbReference type="Proteomes" id="UP000651452">
    <property type="component" value="Unassembled WGS sequence"/>
</dbReference>
<feature type="region of interest" description="Disordered" evidence="1">
    <location>
        <begin position="190"/>
        <end position="239"/>
    </location>
</feature>
<sequence length="316" mass="34394">MATESWTIDEPKAVSVTSRSPRGILIRAQAALSSLSKPVDSWGVSGVPVLSPRHIVPRRDRPGRDSDSSNGDDISPCRPTHRRAAGAVLQVNPIRPLSVSSVSTFGAWMPDQLYATDDVMHGNITVQITDTNSQSARIMPLPTPNMQTQRATAGHQQYASLVVEPSRPRSPKEPFGRNPATQMHSLRMHSPISVSPFPAPATAVRNQDTSTHAQTSTTLRSPQITPPENKTVPRSSRKEISARLRRPVFAKLDVNTARGRAGIYGDGVNAKLLATNENTHTALAISNEVPVPRDVGYVEALRLWYEEKELAAKGRS</sequence>
<reference evidence="2" key="2">
    <citation type="submission" date="2020-09" db="EMBL/GenBank/DDBJ databases">
        <title>Reference genome assembly for Australian Ascochyta lentis isolate Al4.</title>
        <authorList>
            <person name="Lee R.C."/>
            <person name="Farfan-Caceres L.M."/>
            <person name="Debler J.W."/>
            <person name="Williams A.H."/>
            <person name="Henares B.M."/>
        </authorList>
    </citation>
    <scope>NUCLEOTIDE SEQUENCE</scope>
    <source>
        <strain evidence="2">Al4</strain>
    </source>
</reference>
<feature type="compositionally biased region" description="Polar residues" evidence="1">
    <location>
        <begin position="204"/>
        <end position="234"/>
    </location>
</feature>